<comment type="caution">
    <text evidence="1">The sequence shown here is derived from an EMBL/GenBank/DDBJ whole genome shotgun (WGS) entry which is preliminary data.</text>
</comment>
<proteinExistence type="predicted"/>
<gene>
    <name evidence="1" type="ORF">DPMN_019923</name>
</gene>
<name>A0A9D4NFV9_DREPO</name>
<dbReference type="AlphaFoldDB" id="A0A9D4NFV9"/>
<dbReference type="Proteomes" id="UP000828390">
    <property type="component" value="Unassembled WGS sequence"/>
</dbReference>
<sequence length="52" mass="5891">MEFPPEAFRRDVPCLTVHNKVGTAFLVSNCVKNKCILFGQFGHLRGQTWTVP</sequence>
<accession>A0A9D4NFV9</accession>
<evidence type="ECO:0000313" key="2">
    <source>
        <dbReference type="Proteomes" id="UP000828390"/>
    </source>
</evidence>
<protein>
    <submittedName>
        <fullName evidence="1">Uncharacterized protein</fullName>
    </submittedName>
</protein>
<organism evidence="1 2">
    <name type="scientific">Dreissena polymorpha</name>
    <name type="common">Zebra mussel</name>
    <name type="synonym">Mytilus polymorpha</name>
    <dbReference type="NCBI Taxonomy" id="45954"/>
    <lineage>
        <taxon>Eukaryota</taxon>
        <taxon>Metazoa</taxon>
        <taxon>Spiralia</taxon>
        <taxon>Lophotrochozoa</taxon>
        <taxon>Mollusca</taxon>
        <taxon>Bivalvia</taxon>
        <taxon>Autobranchia</taxon>
        <taxon>Heteroconchia</taxon>
        <taxon>Euheterodonta</taxon>
        <taxon>Imparidentia</taxon>
        <taxon>Neoheterodontei</taxon>
        <taxon>Myida</taxon>
        <taxon>Dreissenoidea</taxon>
        <taxon>Dreissenidae</taxon>
        <taxon>Dreissena</taxon>
    </lineage>
</organism>
<reference evidence="1" key="2">
    <citation type="submission" date="2020-11" db="EMBL/GenBank/DDBJ databases">
        <authorList>
            <person name="McCartney M.A."/>
            <person name="Auch B."/>
            <person name="Kono T."/>
            <person name="Mallez S."/>
            <person name="Becker A."/>
            <person name="Gohl D.M."/>
            <person name="Silverstein K.A.T."/>
            <person name="Koren S."/>
            <person name="Bechman K.B."/>
            <person name="Herman A."/>
            <person name="Abrahante J.E."/>
            <person name="Garbe J."/>
        </authorList>
    </citation>
    <scope>NUCLEOTIDE SEQUENCE</scope>
    <source>
        <strain evidence="1">Duluth1</strain>
        <tissue evidence="1">Whole animal</tissue>
    </source>
</reference>
<dbReference type="EMBL" id="JAIWYP010000001">
    <property type="protein sequence ID" value="KAH3895758.1"/>
    <property type="molecule type" value="Genomic_DNA"/>
</dbReference>
<keyword evidence="2" id="KW-1185">Reference proteome</keyword>
<reference evidence="1" key="1">
    <citation type="journal article" date="2019" name="bioRxiv">
        <title>The Genome of the Zebra Mussel, Dreissena polymorpha: A Resource for Invasive Species Research.</title>
        <authorList>
            <person name="McCartney M.A."/>
            <person name="Auch B."/>
            <person name="Kono T."/>
            <person name="Mallez S."/>
            <person name="Zhang Y."/>
            <person name="Obille A."/>
            <person name="Becker A."/>
            <person name="Abrahante J.E."/>
            <person name="Garbe J."/>
            <person name="Badalamenti J.P."/>
            <person name="Herman A."/>
            <person name="Mangelson H."/>
            <person name="Liachko I."/>
            <person name="Sullivan S."/>
            <person name="Sone E.D."/>
            <person name="Koren S."/>
            <person name="Silverstein K.A.T."/>
            <person name="Beckman K.B."/>
            <person name="Gohl D.M."/>
        </authorList>
    </citation>
    <scope>NUCLEOTIDE SEQUENCE</scope>
    <source>
        <strain evidence="1">Duluth1</strain>
        <tissue evidence="1">Whole animal</tissue>
    </source>
</reference>
<evidence type="ECO:0000313" key="1">
    <source>
        <dbReference type="EMBL" id="KAH3895758.1"/>
    </source>
</evidence>